<protein>
    <submittedName>
        <fullName evidence="1">Uncharacterized protein</fullName>
    </submittedName>
</protein>
<keyword evidence="2" id="KW-1185">Reference proteome</keyword>
<reference evidence="1 2" key="1">
    <citation type="submission" date="2023-08" db="EMBL/GenBank/DDBJ databases">
        <authorList>
            <person name="Sharma P."/>
            <person name="Verma V."/>
            <person name="Mohan M.K."/>
            <person name="Dubey A.K."/>
        </authorList>
    </citation>
    <scope>NUCLEOTIDE SEQUENCE [LARGE SCALE GENOMIC DNA]</scope>
    <source>
        <strain evidence="1 2">ADP4</strain>
    </source>
</reference>
<gene>
    <name evidence="1" type="ORF">RB636_26310</name>
</gene>
<dbReference type="Gene3D" id="3.40.50.1820">
    <property type="entry name" value="alpha/beta hydrolase"/>
    <property type="match status" value="1"/>
</dbReference>
<dbReference type="RefSeq" id="WP_331788326.1">
    <property type="nucleotide sequence ID" value="NZ_JAVFKM010000014.1"/>
</dbReference>
<evidence type="ECO:0000313" key="1">
    <source>
        <dbReference type="EMBL" id="MEF3116690.1"/>
    </source>
</evidence>
<name>A0ABU7X111_9ACTN</name>
<accession>A0ABU7X111</accession>
<dbReference type="EMBL" id="JAVFKM010000014">
    <property type="protein sequence ID" value="MEF3116690.1"/>
    <property type="molecule type" value="Genomic_DNA"/>
</dbReference>
<sequence length="79" mass="8188">MGRVDVRGDLARITVLTLAVSPTGDHMVLPATTRRLADGTPGAVFTELPGAGHLLSAAHRAAWLARTRAFLSGAAGDVR</sequence>
<dbReference type="Proteomes" id="UP001348265">
    <property type="component" value="Unassembled WGS sequence"/>
</dbReference>
<evidence type="ECO:0000313" key="2">
    <source>
        <dbReference type="Proteomes" id="UP001348265"/>
    </source>
</evidence>
<organism evidence="1 2">
    <name type="scientific">Streptomyces chrestomyceticus</name>
    <dbReference type="NCBI Taxonomy" id="68185"/>
    <lineage>
        <taxon>Bacteria</taxon>
        <taxon>Bacillati</taxon>
        <taxon>Actinomycetota</taxon>
        <taxon>Actinomycetes</taxon>
        <taxon>Kitasatosporales</taxon>
        <taxon>Streptomycetaceae</taxon>
        <taxon>Streptomyces</taxon>
    </lineage>
</organism>
<proteinExistence type="predicted"/>
<dbReference type="SUPFAM" id="SSF53474">
    <property type="entry name" value="alpha/beta-Hydrolases"/>
    <property type="match status" value="1"/>
</dbReference>
<comment type="caution">
    <text evidence="1">The sequence shown here is derived from an EMBL/GenBank/DDBJ whole genome shotgun (WGS) entry which is preliminary data.</text>
</comment>
<dbReference type="InterPro" id="IPR029058">
    <property type="entry name" value="AB_hydrolase_fold"/>
</dbReference>